<proteinExistence type="predicted"/>
<evidence type="ECO:0000313" key="1">
    <source>
        <dbReference type="EMBL" id="TFK68313.1"/>
    </source>
</evidence>
<keyword evidence="2" id="KW-1185">Reference proteome</keyword>
<gene>
    <name evidence="1" type="ORF">BDN72DRAFT_685475</name>
</gene>
<organism evidence="1 2">
    <name type="scientific">Pluteus cervinus</name>
    <dbReference type="NCBI Taxonomy" id="181527"/>
    <lineage>
        <taxon>Eukaryota</taxon>
        <taxon>Fungi</taxon>
        <taxon>Dikarya</taxon>
        <taxon>Basidiomycota</taxon>
        <taxon>Agaricomycotina</taxon>
        <taxon>Agaricomycetes</taxon>
        <taxon>Agaricomycetidae</taxon>
        <taxon>Agaricales</taxon>
        <taxon>Pluteineae</taxon>
        <taxon>Pluteaceae</taxon>
        <taxon>Pluteus</taxon>
    </lineage>
</organism>
<sequence length="122" mass="13846">MNISAWQTELGRVPRLSLCVTPLSSFRPWTCSQLQPSLDLTRFAPTPRPCNSPRNSTPPHHRLKTVLLVTSIFVLAHQPSPRPTSSQGLSWPYWELAQPFSVGQQHSRVTQYQQQWIGAKSK</sequence>
<name>A0ACD3AQU7_9AGAR</name>
<accession>A0ACD3AQU7</accession>
<dbReference type="Proteomes" id="UP000308600">
    <property type="component" value="Unassembled WGS sequence"/>
</dbReference>
<dbReference type="EMBL" id="ML208355">
    <property type="protein sequence ID" value="TFK68313.1"/>
    <property type="molecule type" value="Genomic_DNA"/>
</dbReference>
<protein>
    <submittedName>
        <fullName evidence="1">Uncharacterized protein</fullName>
    </submittedName>
</protein>
<reference evidence="1 2" key="1">
    <citation type="journal article" date="2019" name="Nat. Ecol. Evol.">
        <title>Megaphylogeny resolves global patterns of mushroom evolution.</title>
        <authorList>
            <person name="Varga T."/>
            <person name="Krizsan K."/>
            <person name="Foldi C."/>
            <person name="Dima B."/>
            <person name="Sanchez-Garcia M."/>
            <person name="Sanchez-Ramirez S."/>
            <person name="Szollosi G.J."/>
            <person name="Szarkandi J.G."/>
            <person name="Papp V."/>
            <person name="Albert L."/>
            <person name="Andreopoulos W."/>
            <person name="Angelini C."/>
            <person name="Antonin V."/>
            <person name="Barry K.W."/>
            <person name="Bougher N.L."/>
            <person name="Buchanan P."/>
            <person name="Buyck B."/>
            <person name="Bense V."/>
            <person name="Catcheside P."/>
            <person name="Chovatia M."/>
            <person name="Cooper J."/>
            <person name="Damon W."/>
            <person name="Desjardin D."/>
            <person name="Finy P."/>
            <person name="Geml J."/>
            <person name="Haridas S."/>
            <person name="Hughes K."/>
            <person name="Justo A."/>
            <person name="Karasinski D."/>
            <person name="Kautmanova I."/>
            <person name="Kiss B."/>
            <person name="Kocsube S."/>
            <person name="Kotiranta H."/>
            <person name="LaButti K.M."/>
            <person name="Lechner B.E."/>
            <person name="Liimatainen K."/>
            <person name="Lipzen A."/>
            <person name="Lukacs Z."/>
            <person name="Mihaltcheva S."/>
            <person name="Morgado L.N."/>
            <person name="Niskanen T."/>
            <person name="Noordeloos M.E."/>
            <person name="Ohm R.A."/>
            <person name="Ortiz-Santana B."/>
            <person name="Ovrebo C."/>
            <person name="Racz N."/>
            <person name="Riley R."/>
            <person name="Savchenko A."/>
            <person name="Shiryaev A."/>
            <person name="Soop K."/>
            <person name="Spirin V."/>
            <person name="Szebenyi C."/>
            <person name="Tomsovsky M."/>
            <person name="Tulloss R.E."/>
            <person name="Uehling J."/>
            <person name="Grigoriev I.V."/>
            <person name="Vagvolgyi C."/>
            <person name="Papp T."/>
            <person name="Martin F.M."/>
            <person name="Miettinen O."/>
            <person name="Hibbett D.S."/>
            <person name="Nagy L.G."/>
        </authorList>
    </citation>
    <scope>NUCLEOTIDE SEQUENCE [LARGE SCALE GENOMIC DNA]</scope>
    <source>
        <strain evidence="1 2">NL-1719</strain>
    </source>
</reference>
<evidence type="ECO:0000313" key="2">
    <source>
        <dbReference type="Proteomes" id="UP000308600"/>
    </source>
</evidence>